<reference evidence="2" key="1">
    <citation type="submission" date="2020-04" db="EMBL/GenBank/DDBJ databases">
        <authorList>
            <person name="Alioto T."/>
            <person name="Alioto T."/>
            <person name="Gomez Garrido J."/>
        </authorList>
    </citation>
    <scope>NUCLEOTIDE SEQUENCE</scope>
    <source>
        <strain evidence="2">A484AB</strain>
    </source>
</reference>
<accession>A0A7D9IEK3</accession>
<feature type="region of interest" description="Disordered" evidence="1">
    <location>
        <begin position="1"/>
        <end position="21"/>
    </location>
</feature>
<dbReference type="OrthoDB" id="10068383at2759"/>
<dbReference type="Proteomes" id="UP001152795">
    <property type="component" value="Unassembled WGS sequence"/>
</dbReference>
<dbReference type="PANTHER" id="PTHR33198">
    <property type="entry name" value="ANK_REP_REGION DOMAIN-CONTAINING PROTEIN-RELATED"/>
    <property type="match status" value="1"/>
</dbReference>
<proteinExistence type="predicted"/>
<name>A0A7D9IEK3_PARCT</name>
<comment type="caution">
    <text evidence="2">The sequence shown here is derived from an EMBL/GenBank/DDBJ whole genome shotgun (WGS) entry which is preliminary data.</text>
</comment>
<protein>
    <submittedName>
        <fullName evidence="2">Uncharacterized protein</fullName>
    </submittedName>
</protein>
<feature type="region of interest" description="Disordered" evidence="1">
    <location>
        <begin position="191"/>
        <end position="231"/>
    </location>
</feature>
<gene>
    <name evidence="2" type="ORF">PACLA_8A007134</name>
</gene>
<dbReference type="SUPFAM" id="SSF50630">
    <property type="entry name" value="Acid proteases"/>
    <property type="match status" value="1"/>
</dbReference>
<organism evidence="2 3">
    <name type="scientific">Paramuricea clavata</name>
    <name type="common">Red gorgonian</name>
    <name type="synonym">Violescent sea-whip</name>
    <dbReference type="NCBI Taxonomy" id="317549"/>
    <lineage>
        <taxon>Eukaryota</taxon>
        <taxon>Metazoa</taxon>
        <taxon>Cnidaria</taxon>
        <taxon>Anthozoa</taxon>
        <taxon>Octocorallia</taxon>
        <taxon>Malacalcyonacea</taxon>
        <taxon>Plexauridae</taxon>
        <taxon>Paramuricea</taxon>
    </lineage>
</organism>
<dbReference type="InterPro" id="IPR021109">
    <property type="entry name" value="Peptidase_aspartic_dom_sf"/>
</dbReference>
<keyword evidence="3" id="KW-1185">Reference proteome</keyword>
<dbReference type="Gene3D" id="2.40.70.10">
    <property type="entry name" value="Acid Proteases"/>
    <property type="match status" value="1"/>
</dbReference>
<feature type="compositionally biased region" description="Basic residues" evidence="1">
    <location>
        <begin position="205"/>
        <end position="218"/>
    </location>
</feature>
<evidence type="ECO:0000256" key="1">
    <source>
        <dbReference type="SAM" id="MobiDB-lite"/>
    </source>
</evidence>
<sequence length="379" mass="42813">MATGRINVAPMAPFDPMSDPNSLSQRWKKWKRRFETYLVALNVTEKKQKRALLLYQAGQETQDIFDTLVDIGEDDDYDSAIAALDTYFSPKKHVDFEIFKFREAKQQPHETIDQFSTRLRKLAATCDFENIDKEVKSAIIQNCLSKRLRRYALLDSEVTLAKILAKGRAFELSESQATGIENALDSTHMTNARKARVGQQENRRPSKKYHKNKVHKIYGKPSSSESSSEDEFIFTLKPTGRDKTTPQVQISVNTTPINMVIDTGASIDIIDELAFNTLQKQRPIALQRSKPRIFAYGATNQLPVMGQFRATLECLTGATTTQVHVIKGNFGCLLSYQTASALGLIMLNVNNVKPEHATHEQLMKEYAHLFNGIGTQSKF</sequence>
<evidence type="ECO:0000313" key="2">
    <source>
        <dbReference type="EMBL" id="CAB4003399.1"/>
    </source>
</evidence>
<dbReference type="AlphaFoldDB" id="A0A7D9IEK3"/>
<dbReference type="EMBL" id="CACRXK020004619">
    <property type="protein sequence ID" value="CAB4003399.1"/>
    <property type="molecule type" value="Genomic_DNA"/>
</dbReference>
<evidence type="ECO:0000313" key="3">
    <source>
        <dbReference type="Proteomes" id="UP001152795"/>
    </source>
</evidence>